<name>A0A8J6H3M1_TENMO</name>
<dbReference type="Proteomes" id="UP000719412">
    <property type="component" value="Unassembled WGS sequence"/>
</dbReference>
<proteinExistence type="inferred from homology"/>
<dbReference type="PANTHER" id="PTHR45928">
    <property type="entry name" value="RE38146P"/>
    <property type="match status" value="1"/>
</dbReference>
<accession>A0A8J6H3M1</accession>
<evidence type="ECO:0008006" key="15">
    <source>
        <dbReference type="Google" id="ProtNLM"/>
    </source>
</evidence>
<dbReference type="EMBL" id="JABDTM020030585">
    <property type="protein sequence ID" value="KAH0807384.1"/>
    <property type="molecule type" value="Genomic_DNA"/>
</dbReference>
<dbReference type="SUPFAM" id="SSF103506">
    <property type="entry name" value="Mitochondrial carrier"/>
    <property type="match status" value="1"/>
</dbReference>
<keyword evidence="8" id="KW-0496">Mitochondrion</keyword>
<keyword evidence="4 10" id="KW-0812">Transmembrane</keyword>
<organism evidence="13 14">
    <name type="scientific">Tenebrio molitor</name>
    <name type="common">Yellow mealworm beetle</name>
    <dbReference type="NCBI Taxonomy" id="7067"/>
    <lineage>
        <taxon>Eukaryota</taxon>
        <taxon>Metazoa</taxon>
        <taxon>Ecdysozoa</taxon>
        <taxon>Arthropoda</taxon>
        <taxon>Hexapoda</taxon>
        <taxon>Insecta</taxon>
        <taxon>Pterygota</taxon>
        <taxon>Neoptera</taxon>
        <taxon>Endopterygota</taxon>
        <taxon>Coleoptera</taxon>
        <taxon>Polyphaga</taxon>
        <taxon>Cucujiformia</taxon>
        <taxon>Tenebrionidae</taxon>
        <taxon>Tenebrio</taxon>
    </lineage>
</organism>
<dbReference type="Pfam" id="PF00153">
    <property type="entry name" value="Mito_carr"/>
    <property type="match status" value="2"/>
</dbReference>
<evidence type="ECO:0000256" key="1">
    <source>
        <dbReference type="ARBA" id="ARBA00004448"/>
    </source>
</evidence>
<dbReference type="InterPro" id="IPR051508">
    <property type="entry name" value="Mito_Carrier_Antiporter"/>
</dbReference>
<comment type="similarity">
    <text evidence="2 11">Belongs to the mitochondrial carrier (TC 2.A.29) family.</text>
</comment>
<keyword evidence="7" id="KW-1133">Transmembrane helix</keyword>
<dbReference type="InterPro" id="IPR023395">
    <property type="entry name" value="MCP_dom_sf"/>
</dbReference>
<reference evidence="13" key="1">
    <citation type="journal article" date="2020" name="J Insects Food Feed">
        <title>The yellow mealworm (Tenebrio molitor) genome: a resource for the emerging insects as food and feed industry.</title>
        <authorList>
            <person name="Eriksson T."/>
            <person name="Andere A."/>
            <person name="Kelstrup H."/>
            <person name="Emery V."/>
            <person name="Picard C."/>
        </authorList>
    </citation>
    <scope>NUCLEOTIDE SEQUENCE</scope>
    <source>
        <strain evidence="13">Stoneville</strain>
        <tissue evidence="13">Whole head</tissue>
    </source>
</reference>
<feature type="repeat" description="Solcar" evidence="10">
    <location>
        <begin position="104"/>
        <end position="193"/>
    </location>
</feature>
<keyword evidence="14" id="KW-1185">Reference proteome</keyword>
<evidence type="ECO:0000256" key="6">
    <source>
        <dbReference type="ARBA" id="ARBA00022792"/>
    </source>
</evidence>
<evidence type="ECO:0000256" key="2">
    <source>
        <dbReference type="ARBA" id="ARBA00006375"/>
    </source>
</evidence>
<dbReference type="EMBL" id="JABDTM020030583">
    <property type="protein sequence ID" value="KAH0807386.1"/>
    <property type="molecule type" value="Genomic_DNA"/>
</dbReference>
<evidence type="ECO:0000256" key="5">
    <source>
        <dbReference type="ARBA" id="ARBA00022737"/>
    </source>
</evidence>
<evidence type="ECO:0000256" key="10">
    <source>
        <dbReference type="PROSITE-ProRule" id="PRU00282"/>
    </source>
</evidence>
<keyword evidence="3 11" id="KW-0813">Transport</keyword>
<comment type="subcellular location">
    <subcellularLocation>
        <location evidence="1">Mitochondrion inner membrane</location>
        <topology evidence="1">Multi-pass membrane protein</topology>
    </subcellularLocation>
</comment>
<comment type="caution">
    <text evidence="13">The sequence shown here is derived from an EMBL/GenBank/DDBJ whole genome shotgun (WGS) entry which is preliminary data.</text>
</comment>
<feature type="repeat" description="Solcar" evidence="10">
    <location>
        <begin position="1"/>
        <end position="90"/>
    </location>
</feature>
<keyword evidence="9 10" id="KW-0472">Membrane</keyword>
<evidence type="ECO:0000256" key="9">
    <source>
        <dbReference type="ARBA" id="ARBA00023136"/>
    </source>
</evidence>
<sequence length="244" mass="26683">MDFLIGGLAAMGATLFSNPLDVLKTRLQLQGELKPRGQHAVYYKHALHAAYVIVKNEGILAMQKGLGPALLMHGVRNSIKLGSYQWLTTNGYVCDSEDRTIFYRSLLASGFGGAAGAFCGSPLFQITTQMQSQAADKIAVGHQHGHSGLVQAFQTIYFRYGMQGLWRGASANILRTVVGASAQLTTFAKSKDVLRKNHELFQHSTVLTAFVASIVGGTCQTIFQTPFDLVCIRLNNQREKRRSS</sequence>
<dbReference type="PANTHER" id="PTHR45928:SF1">
    <property type="entry name" value="RE38146P"/>
    <property type="match status" value="1"/>
</dbReference>
<dbReference type="PROSITE" id="PS50920">
    <property type="entry name" value="SOLCAR"/>
    <property type="match status" value="2"/>
</dbReference>
<evidence type="ECO:0000256" key="3">
    <source>
        <dbReference type="ARBA" id="ARBA00022448"/>
    </source>
</evidence>
<dbReference type="GO" id="GO:0005743">
    <property type="term" value="C:mitochondrial inner membrane"/>
    <property type="evidence" value="ECO:0007669"/>
    <property type="project" value="UniProtKB-SubCell"/>
</dbReference>
<evidence type="ECO:0000256" key="7">
    <source>
        <dbReference type="ARBA" id="ARBA00022989"/>
    </source>
</evidence>
<dbReference type="InterPro" id="IPR018108">
    <property type="entry name" value="MCP_transmembrane"/>
</dbReference>
<reference evidence="13" key="2">
    <citation type="submission" date="2021-08" db="EMBL/GenBank/DDBJ databases">
        <authorList>
            <person name="Eriksson T."/>
        </authorList>
    </citation>
    <scope>NUCLEOTIDE SEQUENCE</scope>
    <source>
        <strain evidence="13">Stoneville</strain>
        <tissue evidence="13">Whole head</tissue>
    </source>
</reference>
<evidence type="ECO:0000313" key="13">
    <source>
        <dbReference type="EMBL" id="KAH0807386.1"/>
    </source>
</evidence>
<keyword evidence="6" id="KW-0999">Mitochondrion inner membrane</keyword>
<dbReference type="AlphaFoldDB" id="A0A8J6H3M1"/>
<evidence type="ECO:0000313" key="12">
    <source>
        <dbReference type="EMBL" id="KAH0807384.1"/>
    </source>
</evidence>
<evidence type="ECO:0000313" key="14">
    <source>
        <dbReference type="Proteomes" id="UP000719412"/>
    </source>
</evidence>
<gene>
    <name evidence="13" type="ORF">GEV33_015405</name>
    <name evidence="12" type="ORF">GEV33_015407</name>
</gene>
<evidence type="ECO:0000256" key="11">
    <source>
        <dbReference type="RuleBase" id="RU000488"/>
    </source>
</evidence>
<dbReference type="Gene3D" id="1.50.40.10">
    <property type="entry name" value="Mitochondrial carrier domain"/>
    <property type="match status" value="1"/>
</dbReference>
<evidence type="ECO:0000256" key="4">
    <source>
        <dbReference type="ARBA" id="ARBA00022692"/>
    </source>
</evidence>
<protein>
    <recommendedName>
        <fullName evidence="15">Solute carrier family 25 member 35</fullName>
    </recommendedName>
</protein>
<evidence type="ECO:0000256" key="8">
    <source>
        <dbReference type="ARBA" id="ARBA00023128"/>
    </source>
</evidence>
<keyword evidence="5" id="KW-0677">Repeat</keyword>